<dbReference type="Gene3D" id="3.90.550.10">
    <property type="entry name" value="Spore Coat Polysaccharide Biosynthesis Protein SpsA, Chain A"/>
    <property type="match status" value="1"/>
</dbReference>
<dbReference type="PANTHER" id="PTHR46390:SF1">
    <property type="entry name" value="MANNOSE-1-PHOSPHATE GUANYLYLTRANSFERASE"/>
    <property type="match status" value="1"/>
</dbReference>
<proteinExistence type="predicted"/>
<dbReference type="Proteomes" id="UP000033870">
    <property type="component" value="Unassembled WGS sequence"/>
</dbReference>
<dbReference type="PATRIC" id="fig|1619044.3.peg.1201"/>
<dbReference type="InterPro" id="IPR005835">
    <property type="entry name" value="NTP_transferase_dom"/>
</dbReference>
<gene>
    <name evidence="3" type="ORF">UY92_C0017G0003</name>
</gene>
<dbReference type="STRING" id="1619044.UY92_C0017G0003"/>
<name>A0A0G1YE66_9BACT</name>
<dbReference type="AlphaFoldDB" id="A0A0G1YE66"/>
<comment type="caution">
    <text evidence="3">The sequence shown here is derived from an EMBL/GenBank/DDBJ whole genome shotgun (WGS) entry which is preliminary data.</text>
</comment>
<reference evidence="3 4" key="1">
    <citation type="journal article" date="2015" name="Nature">
        <title>rRNA introns, odd ribosomes, and small enigmatic genomes across a large radiation of phyla.</title>
        <authorList>
            <person name="Brown C.T."/>
            <person name="Hug L.A."/>
            <person name="Thomas B.C."/>
            <person name="Sharon I."/>
            <person name="Castelle C.J."/>
            <person name="Singh A."/>
            <person name="Wilkins M.J."/>
            <person name="Williams K.H."/>
            <person name="Banfield J.F."/>
        </authorList>
    </citation>
    <scope>NUCLEOTIDE SEQUENCE [LARGE SCALE GENOMIC DNA]</scope>
</reference>
<dbReference type="SUPFAM" id="SSF53448">
    <property type="entry name" value="Nucleotide-diphospho-sugar transferases"/>
    <property type="match status" value="1"/>
</dbReference>
<dbReference type="InterPro" id="IPR051161">
    <property type="entry name" value="Mannose-6P_isomerase_type2"/>
</dbReference>
<dbReference type="Pfam" id="PF00483">
    <property type="entry name" value="NTP_transferase"/>
    <property type="match status" value="1"/>
</dbReference>
<dbReference type="GO" id="GO:0009298">
    <property type="term" value="P:GDP-mannose biosynthetic process"/>
    <property type="evidence" value="ECO:0007669"/>
    <property type="project" value="TreeGrafter"/>
</dbReference>
<dbReference type="GO" id="GO:0004475">
    <property type="term" value="F:mannose-1-phosphate guanylyltransferase (GTP) activity"/>
    <property type="evidence" value="ECO:0007669"/>
    <property type="project" value="TreeGrafter"/>
</dbReference>
<dbReference type="InterPro" id="IPR029044">
    <property type="entry name" value="Nucleotide-diphossugar_trans"/>
</dbReference>
<accession>A0A0G1YE66</accession>
<feature type="domain" description="MannoseP isomerase/GMP-like beta-helix" evidence="2">
    <location>
        <begin position="284"/>
        <end position="328"/>
    </location>
</feature>
<evidence type="ECO:0000259" key="1">
    <source>
        <dbReference type="Pfam" id="PF00483"/>
    </source>
</evidence>
<organism evidence="3 4">
    <name type="scientific">Candidatus Magasanikbacteria bacterium GW2011_GWA2_56_11</name>
    <dbReference type="NCBI Taxonomy" id="1619044"/>
    <lineage>
        <taxon>Bacteria</taxon>
        <taxon>Candidatus Magasanikiibacteriota</taxon>
    </lineage>
</organism>
<keyword evidence="3" id="KW-0808">Transferase</keyword>
<dbReference type="SUPFAM" id="SSF159283">
    <property type="entry name" value="Guanosine diphospho-D-mannose pyrophosphorylase/mannose-6-phosphate isomerase linker domain"/>
    <property type="match status" value="1"/>
</dbReference>
<dbReference type="Pfam" id="PF22640">
    <property type="entry name" value="ManC_GMP_beta-helix"/>
    <property type="match status" value="1"/>
</dbReference>
<dbReference type="EMBL" id="LCRX01000017">
    <property type="protein sequence ID" value="KKW41500.1"/>
    <property type="molecule type" value="Genomic_DNA"/>
</dbReference>
<evidence type="ECO:0000313" key="3">
    <source>
        <dbReference type="EMBL" id="KKW41500.1"/>
    </source>
</evidence>
<feature type="domain" description="Nucleotidyl transferase" evidence="1">
    <location>
        <begin position="1"/>
        <end position="262"/>
    </location>
</feature>
<evidence type="ECO:0000259" key="2">
    <source>
        <dbReference type="Pfam" id="PF22640"/>
    </source>
</evidence>
<dbReference type="InterPro" id="IPR054566">
    <property type="entry name" value="ManC/GMP-like_b-helix"/>
</dbReference>
<protein>
    <submittedName>
        <fullName evidence="3">Mannose-1-phosphate guanylyltransferase (GDP)</fullName>
    </submittedName>
</protein>
<sequence>MWPLSRRHAPKQFGRLKGDQSTLQMAVERVRSFGLDKIFISTADEYLATVREQVPELPAGHLWGEPARRDLAAAVGLTLCRLKRRGLSGTLAMLWADHFMDHPEVFVQALRRAERLVAVNPQRFVFLGESPRFANHNLGWIHAGPEIAPGEKSFLGWKYRPELDECRRLYESGEWLWNPGYFVFDIDFVLGLYRQFMPEMEAALAAMADDEEKLRQNYPELPAISFDSAIIEHISPEQAVVLPVNLGWSDPGTLYALKETMASAPTDNYVKGTVSVQRTVDSFIVNEEPEKLVAAVGLDGVIVVNTKDALLVCHKDHVPDIKVLLKNLEEEGKGQYL</sequence>
<evidence type="ECO:0000313" key="4">
    <source>
        <dbReference type="Proteomes" id="UP000033870"/>
    </source>
</evidence>
<keyword evidence="3" id="KW-0548">Nucleotidyltransferase</keyword>
<dbReference type="PANTHER" id="PTHR46390">
    <property type="entry name" value="MANNOSE-1-PHOSPHATE GUANYLYLTRANSFERASE"/>
    <property type="match status" value="1"/>
</dbReference>